<gene>
    <name evidence="4" type="ORF">J2T09_005171</name>
</gene>
<comment type="catalytic activity">
    <reaction evidence="2">
        <text>2 GTP = 3',3'-c-di-GMP + 2 diphosphate</text>
        <dbReference type="Rhea" id="RHEA:24898"/>
        <dbReference type="ChEBI" id="CHEBI:33019"/>
        <dbReference type="ChEBI" id="CHEBI:37565"/>
        <dbReference type="ChEBI" id="CHEBI:58805"/>
        <dbReference type="EC" id="2.7.7.65"/>
    </reaction>
</comment>
<dbReference type="InterPro" id="IPR000160">
    <property type="entry name" value="GGDEF_dom"/>
</dbReference>
<sequence>MSHMFNTDLDRDEAFARLTRLIKNTLGVDIAAVSTIDAGVQSFKSIDGLVLQQIPLDESFCRVPFRDGCTVIIPDTGRTEEFENHQLVTGAGFKAYVGVPLKTSSGAVFGTICGIHKSPRQFSERELIVLEDIANIAASELELREHANVDMLTGALTRRAFMRDSVRLKELLRRKGLSLTVLMVDVDHFKTINDKYGHASGDEVLRSVAMALKVNLREYDLLGRLGGEEFSVALEGDSDRASKIAERLRQAVSSLQFTFAEKQISVTASFGVAELRCDEDFDEALNRADTALYAAKSGGRDRIEIAAA</sequence>
<dbReference type="RefSeq" id="WP_306839892.1">
    <property type="nucleotide sequence ID" value="NZ_JAUSRF010000026.1"/>
</dbReference>
<evidence type="ECO:0000313" key="4">
    <source>
        <dbReference type="EMBL" id="MDP9840384.1"/>
    </source>
</evidence>
<keyword evidence="5" id="KW-1185">Reference proteome</keyword>
<proteinExistence type="predicted"/>
<dbReference type="InterPro" id="IPR043128">
    <property type="entry name" value="Rev_trsase/Diguanyl_cyclase"/>
</dbReference>
<reference evidence="4 5" key="1">
    <citation type="submission" date="2023-07" db="EMBL/GenBank/DDBJ databases">
        <title>Sorghum-associated microbial communities from plants grown in Nebraska, USA.</title>
        <authorList>
            <person name="Schachtman D."/>
        </authorList>
    </citation>
    <scope>NUCLEOTIDE SEQUENCE [LARGE SCALE GENOMIC DNA]</scope>
    <source>
        <strain evidence="4 5">DS1307</strain>
    </source>
</reference>
<dbReference type="CDD" id="cd01949">
    <property type="entry name" value="GGDEF"/>
    <property type="match status" value="1"/>
</dbReference>
<dbReference type="SUPFAM" id="SSF55781">
    <property type="entry name" value="GAF domain-like"/>
    <property type="match status" value="1"/>
</dbReference>
<dbReference type="InterPro" id="IPR029787">
    <property type="entry name" value="Nucleotide_cyclase"/>
</dbReference>
<accession>A0ABT9Q359</accession>
<dbReference type="SUPFAM" id="SSF55073">
    <property type="entry name" value="Nucleotide cyclase"/>
    <property type="match status" value="1"/>
</dbReference>
<dbReference type="Pfam" id="PF00990">
    <property type="entry name" value="GGDEF"/>
    <property type="match status" value="1"/>
</dbReference>
<dbReference type="Gene3D" id="3.30.70.270">
    <property type="match status" value="1"/>
</dbReference>
<dbReference type="PANTHER" id="PTHR45138:SF9">
    <property type="entry name" value="DIGUANYLATE CYCLASE DGCM-RELATED"/>
    <property type="match status" value="1"/>
</dbReference>
<dbReference type="InterPro" id="IPR003018">
    <property type="entry name" value="GAF"/>
</dbReference>
<evidence type="ECO:0000313" key="5">
    <source>
        <dbReference type="Proteomes" id="UP001241472"/>
    </source>
</evidence>
<dbReference type="InterPro" id="IPR029016">
    <property type="entry name" value="GAF-like_dom_sf"/>
</dbReference>
<dbReference type="EC" id="2.7.7.65" evidence="1"/>
<dbReference type="Pfam" id="PF01590">
    <property type="entry name" value="GAF"/>
    <property type="match status" value="1"/>
</dbReference>
<evidence type="ECO:0000256" key="2">
    <source>
        <dbReference type="ARBA" id="ARBA00034247"/>
    </source>
</evidence>
<dbReference type="PANTHER" id="PTHR45138">
    <property type="entry name" value="REGULATORY COMPONENTS OF SENSORY TRANSDUCTION SYSTEM"/>
    <property type="match status" value="1"/>
</dbReference>
<evidence type="ECO:0000259" key="3">
    <source>
        <dbReference type="PROSITE" id="PS50887"/>
    </source>
</evidence>
<protein>
    <recommendedName>
        <fullName evidence="1">diguanylate cyclase</fullName>
        <ecNumber evidence="1">2.7.7.65</ecNumber>
    </recommendedName>
</protein>
<dbReference type="SMART" id="SM00065">
    <property type="entry name" value="GAF"/>
    <property type="match status" value="1"/>
</dbReference>
<dbReference type="SMART" id="SM00267">
    <property type="entry name" value="GGDEF"/>
    <property type="match status" value="1"/>
</dbReference>
<dbReference type="PROSITE" id="PS50887">
    <property type="entry name" value="GGDEF"/>
    <property type="match status" value="1"/>
</dbReference>
<organism evidence="4 5">
    <name type="scientific">Neorhizobium huautlense</name>
    <dbReference type="NCBI Taxonomy" id="67774"/>
    <lineage>
        <taxon>Bacteria</taxon>
        <taxon>Pseudomonadati</taxon>
        <taxon>Pseudomonadota</taxon>
        <taxon>Alphaproteobacteria</taxon>
        <taxon>Hyphomicrobiales</taxon>
        <taxon>Rhizobiaceae</taxon>
        <taxon>Rhizobium/Agrobacterium group</taxon>
        <taxon>Neorhizobium</taxon>
    </lineage>
</organism>
<dbReference type="InterPro" id="IPR050469">
    <property type="entry name" value="Diguanylate_Cyclase"/>
</dbReference>
<dbReference type="NCBIfam" id="TIGR00254">
    <property type="entry name" value="GGDEF"/>
    <property type="match status" value="1"/>
</dbReference>
<name>A0ABT9Q359_9HYPH</name>
<evidence type="ECO:0000256" key="1">
    <source>
        <dbReference type="ARBA" id="ARBA00012528"/>
    </source>
</evidence>
<comment type="caution">
    <text evidence="4">The sequence shown here is derived from an EMBL/GenBank/DDBJ whole genome shotgun (WGS) entry which is preliminary data.</text>
</comment>
<dbReference type="EMBL" id="JAUSRF010000026">
    <property type="protein sequence ID" value="MDP9840384.1"/>
    <property type="molecule type" value="Genomic_DNA"/>
</dbReference>
<dbReference type="Gene3D" id="3.30.450.40">
    <property type="match status" value="1"/>
</dbReference>
<feature type="domain" description="GGDEF" evidence="3">
    <location>
        <begin position="177"/>
        <end position="308"/>
    </location>
</feature>
<dbReference type="Proteomes" id="UP001241472">
    <property type="component" value="Unassembled WGS sequence"/>
</dbReference>